<reference evidence="2" key="1">
    <citation type="submission" date="2023-10" db="EMBL/GenBank/DDBJ databases">
        <authorList>
            <person name="Chen Y."/>
            <person name="Shah S."/>
            <person name="Dougan E. K."/>
            <person name="Thang M."/>
            <person name="Chan C."/>
        </authorList>
    </citation>
    <scope>NUCLEOTIDE SEQUENCE [LARGE SCALE GENOMIC DNA]</scope>
</reference>
<dbReference type="PROSITE" id="PS50105">
    <property type="entry name" value="SAM_DOMAIN"/>
    <property type="match status" value="1"/>
</dbReference>
<accession>A0ABN9VIR9</accession>
<feature type="domain" description="SAM" evidence="1">
    <location>
        <begin position="25"/>
        <end position="88"/>
    </location>
</feature>
<dbReference type="InterPro" id="IPR013761">
    <property type="entry name" value="SAM/pointed_sf"/>
</dbReference>
<dbReference type="PANTHER" id="PTHR46829">
    <property type="entry name" value="STERILE ALPHA MOTIF DOMAIN-CONTAINING PROTEIN 15"/>
    <property type="match status" value="1"/>
</dbReference>
<protein>
    <recommendedName>
        <fullName evidence="1">SAM domain-containing protein</fullName>
    </recommendedName>
</protein>
<sequence>MSGMEMPLVDAPAQQGMQVSNFEAWSADDVAEYFSQRGYQQYKALFVKHDLTGQRVILLTPPDIEKMGIEIIGHRLGIQKELRSLKSAARAVVRNKVIAQEEEAFDGSCVKRYLQTCCGLFPLERDVYVLTTTTLKIKDYEVARCFRTKCPCMGGSWSNDAVPLQKILGVETLMSTQGMACFLEHKCTILLAVSAGTGAETEESRVEQKVLFVEGDRGESFANRIRNQIEEYKVFSHGDADVA</sequence>
<evidence type="ECO:0000259" key="1">
    <source>
        <dbReference type="PROSITE" id="PS50105"/>
    </source>
</evidence>
<gene>
    <name evidence="2" type="ORF">PCOR1329_LOCUS58114</name>
</gene>
<dbReference type="SUPFAM" id="SSF47769">
    <property type="entry name" value="SAM/Pointed domain"/>
    <property type="match status" value="1"/>
</dbReference>
<dbReference type="Proteomes" id="UP001189429">
    <property type="component" value="Unassembled WGS sequence"/>
</dbReference>
<dbReference type="InterPro" id="IPR001660">
    <property type="entry name" value="SAM"/>
</dbReference>
<evidence type="ECO:0000313" key="3">
    <source>
        <dbReference type="Proteomes" id="UP001189429"/>
    </source>
</evidence>
<dbReference type="EMBL" id="CAUYUJ010017194">
    <property type="protein sequence ID" value="CAK0872736.1"/>
    <property type="molecule type" value="Genomic_DNA"/>
</dbReference>
<keyword evidence="3" id="KW-1185">Reference proteome</keyword>
<organism evidence="2 3">
    <name type="scientific">Prorocentrum cordatum</name>
    <dbReference type="NCBI Taxonomy" id="2364126"/>
    <lineage>
        <taxon>Eukaryota</taxon>
        <taxon>Sar</taxon>
        <taxon>Alveolata</taxon>
        <taxon>Dinophyceae</taxon>
        <taxon>Prorocentrales</taxon>
        <taxon>Prorocentraceae</taxon>
        <taxon>Prorocentrum</taxon>
    </lineage>
</organism>
<evidence type="ECO:0000313" key="2">
    <source>
        <dbReference type="EMBL" id="CAK0872736.1"/>
    </source>
</evidence>
<dbReference type="Pfam" id="PF07647">
    <property type="entry name" value="SAM_2"/>
    <property type="match status" value="1"/>
</dbReference>
<name>A0ABN9VIR9_9DINO</name>
<dbReference type="SMART" id="SM00454">
    <property type="entry name" value="SAM"/>
    <property type="match status" value="1"/>
</dbReference>
<comment type="caution">
    <text evidence="2">The sequence shown here is derived from an EMBL/GenBank/DDBJ whole genome shotgun (WGS) entry which is preliminary data.</text>
</comment>
<dbReference type="PANTHER" id="PTHR46829:SF1">
    <property type="entry name" value="STERILE ALPHA MOTIF DOMAIN-CONTAINING PROTEIN 15"/>
    <property type="match status" value="1"/>
</dbReference>
<dbReference type="Gene3D" id="1.10.150.50">
    <property type="entry name" value="Transcription Factor, Ets-1"/>
    <property type="match status" value="1"/>
</dbReference>
<proteinExistence type="predicted"/>